<evidence type="ECO:0000313" key="2">
    <source>
        <dbReference type="Proteomes" id="UP000823868"/>
    </source>
</evidence>
<reference evidence="1" key="2">
    <citation type="submission" date="2021-04" db="EMBL/GenBank/DDBJ databases">
        <authorList>
            <person name="Gilroy R."/>
        </authorList>
    </citation>
    <scope>NUCLEOTIDE SEQUENCE</scope>
    <source>
        <strain evidence="1">ChiBcec16_6824</strain>
    </source>
</reference>
<proteinExistence type="predicted"/>
<evidence type="ECO:0000313" key="1">
    <source>
        <dbReference type="EMBL" id="HIY21770.1"/>
    </source>
</evidence>
<dbReference type="Proteomes" id="UP000823868">
    <property type="component" value="Unassembled WGS sequence"/>
</dbReference>
<accession>A0A9D2BZS8</accession>
<organism evidence="1 2">
    <name type="scientific">Candidatus Flavonifractor merdigallinarum</name>
    <dbReference type="NCBI Taxonomy" id="2838589"/>
    <lineage>
        <taxon>Bacteria</taxon>
        <taxon>Bacillati</taxon>
        <taxon>Bacillota</taxon>
        <taxon>Clostridia</taxon>
        <taxon>Eubacteriales</taxon>
        <taxon>Oscillospiraceae</taxon>
        <taxon>Flavonifractor</taxon>
    </lineage>
</organism>
<comment type="caution">
    <text evidence="1">The sequence shown here is derived from an EMBL/GenBank/DDBJ whole genome shotgun (WGS) entry which is preliminary data.</text>
</comment>
<name>A0A9D2BZS8_9FIRM</name>
<dbReference type="EMBL" id="DXDX01000140">
    <property type="protein sequence ID" value="HIY21770.1"/>
    <property type="molecule type" value="Genomic_DNA"/>
</dbReference>
<dbReference type="AlphaFoldDB" id="A0A9D2BZS8"/>
<sequence>MVGWLTETQRRGWRPVLEVERRAGVLLCRGDCPLGRRTGAAARRRRLLRTARSLLEVGCRRCLTAPAFDGWPVLAEAGLCPVEPGPLCAALAPRLALTWLRRAGIPPERATVALAGRRVDRALFEAAAALAPQVRRLAVEVPGGEGEDLLACLGREYGLPALEGRTGAEVTLCFSGAEGEGSGQLVLWGKVQLDGLMLAGKSPLPPELERLPLLELLWEEGVYKADEIRVLPGWSG</sequence>
<protein>
    <submittedName>
        <fullName evidence="1">Uncharacterized protein</fullName>
    </submittedName>
</protein>
<reference evidence="1" key="1">
    <citation type="journal article" date="2021" name="PeerJ">
        <title>Extensive microbial diversity within the chicken gut microbiome revealed by metagenomics and culture.</title>
        <authorList>
            <person name="Gilroy R."/>
            <person name="Ravi A."/>
            <person name="Getino M."/>
            <person name="Pursley I."/>
            <person name="Horton D.L."/>
            <person name="Alikhan N.F."/>
            <person name="Baker D."/>
            <person name="Gharbi K."/>
            <person name="Hall N."/>
            <person name="Watson M."/>
            <person name="Adriaenssens E.M."/>
            <person name="Foster-Nyarko E."/>
            <person name="Jarju S."/>
            <person name="Secka A."/>
            <person name="Antonio M."/>
            <person name="Oren A."/>
            <person name="Chaudhuri R.R."/>
            <person name="La Ragione R."/>
            <person name="Hildebrand F."/>
            <person name="Pallen M.J."/>
        </authorList>
    </citation>
    <scope>NUCLEOTIDE SEQUENCE</scope>
    <source>
        <strain evidence="1">ChiBcec16_6824</strain>
    </source>
</reference>
<gene>
    <name evidence="1" type="ORF">H9841_07720</name>
</gene>